<comment type="caution">
    <text evidence="2">The sequence shown here is derived from an EMBL/GenBank/DDBJ whole genome shotgun (WGS) entry which is preliminary data.</text>
</comment>
<dbReference type="EMBL" id="DVFJ01000029">
    <property type="protein sequence ID" value="HIQ72134.1"/>
    <property type="molecule type" value="Genomic_DNA"/>
</dbReference>
<reference evidence="2" key="1">
    <citation type="submission" date="2020-10" db="EMBL/GenBank/DDBJ databases">
        <authorList>
            <person name="Gilroy R."/>
        </authorList>
    </citation>
    <scope>NUCLEOTIDE SEQUENCE</scope>
    <source>
        <strain evidence="2">ChiSxjej2B14-6234</strain>
    </source>
</reference>
<gene>
    <name evidence="2" type="ORF">IAB73_08015</name>
</gene>
<accession>A0A9D0ZAI1</accession>
<dbReference type="Proteomes" id="UP000886887">
    <property type="component" value="Unassembled WGS sequence"/>
</dbReference>
<name>A0A9D0ZAI1_9FIRM</name>
<reference evidence="2" key="2">
    <citation type="journal article" date="2021" name="PeerJ">
        <title>Extensive microbial diversity within the chicken gut microbiome revealed by metagenomics and culture.</title>
        <authorList>
            <person name="Gilroy R."/>
            <person name="Ravi A."/>
            <person name="Getino M."/>
            <person name="Pursley I."/>
            <person name="Horton D.L."/>
            <person name="Alikhan N.F."/>
            <person name="Baker D."/>
            <person name="Gharbi K."/>
            <person name="Hall N."/>
            <person name="Watson M."/>
            <person name="Adriaenssens E.M."/>
            <person name="Foster-Nyarko E."/>
            <person name="Jarju S."/>
            <person name="Secka A."/>
            <person name="Antonio M."/>
            <person name="Oren A."/>
            <person name="Chaudhuri R.R."/>
            <person name="La Ragione R."/>
            <person name="Hildebrand F."/>
            <person name="Pallen M.J."/>
        </authorList>
    </citation>
    <scope>NUCLEOTIDE SEQUENCE</scope>
    <source>
        <strain evidence="2">ChiSxjej2B14-6234</strain>
    </source>
</reference>
<evidence type="ECO:0000313" key="3">
    <source>
        <dbReference type="Proteomes" id="UP000886887"/>
    </source>
</evidence>
<dbReference type="AlphaFoldDB" id="A0A9D0ZAI1"/>
<organism evidence="2 3">
    <name type="scientific">Candidatus Onthenecus intestinigallinarum</name>
    <dbReference type="NCBI Taxonomy" id="2840875"/>
    <lineage>
        <taxon>Bacteria</taxon>
        <taxon>Bacillati</taxon>
        <taxon>Bacillota</taxon>
        <taxon>Clostridia</taxon>
        <taxon>Eubacteriales</taxon>
        <taxon>Candidatus Onthenecus</taxon>
    </lineage>
</organism>
<keyword evidence="1" id="KW-0732">Signal</keyword>
<evidence type="ECO:0000256" key="1">
    <source>
        <dbReference type="SAM" id="SignalP"/>
    </source>
</evidence>
<feature type="signal peptide" evidence="1">
    <location>
        <begin position="1"/>
        <end position="25"/>
    </location>
</feature>
<protein>
    <recommendedName>
        <fullName evidence="4">DUF945 family protein</fullName>
    </recommendedName>
</protein>
<evidence type="ECO:0008006" key="4">
    <source>
        <dbReference type="Google" id="ProtNLM"/>
    </source>
</evidence>
<sequence length="443" mass="47015">MKRLKRWMCAACCLYLLLSAGPAHAAFSQGLERLAAWERAGGRIEAEIAFSPQELFSVGEEGMPALRALLDSLTLRYAWQQSDAGSLDEWTLLCGGQEAAFVRLTVTDQGAALESDLLPFAVRAADEASLLDALGLGGGALRTFLSLRAQTAGEAALPALSATPGEAREEQITVTQAQLAAAIPALAARLPQPYGAALTAFAAGWTLQSPLEVKLDVAQSGAITRLRASLQAARAQESPWTVELDVRNGSNLDAELTLEQDSRNTMTFALAVESGREDGEDTQRIRLNASGKLAGYSRQIRVSATLRNASRTDEAGQTVETLRNTLSVGFTDRSPAMQMRSLGDFSLSVKERGEAVLGEAAQDVRLTDELEAELLVGGKEWLIGTAAFSLAAAPAQAVAWPETALDVDALTGAQRDALESLPVALLQRLLPVLPPDAQALLLP</sequence>
<evidence type="ECO:0000313" key="2">
    <source>
        <dbReference type="EMBL" id="HIQ72134.1"/>
    </source>
</evidence>
<feature type="chain" id="PRO_5039133143" description="DUF945 family protein" evidence="1">
    <location>
        <begin position="26"/>
        <end position="443"/>
    </location>
</feature>
<proteinExistence type="predicted"/>